<comment type="caution">
    <text evidence="1">The sequence shown here is derived from an EMBL/GenBank/DDBJ whole genome shotgun (WGS) entry which is preliminary data.</text>
</comment>
<organism evidence="1 2">
    <name type="scientific">Trifolium medium</name>
    <dbReference type="NCBI Taxonomy" id="97028"/>
    <lineage>
        <taxon>Eukaryota</taxon>
        <taxon>Viridiplantae</taxon>
        <taxon>Streptophyta</taxon>
        <taxon>Embryophyta</taxon>
        <taxon>Tracheophyta</taxon>
        <taxon>Spermatophyta</taxon>
        <taxon>Magnoliopsida</taxon>
        <taxon>eudicotyledons</taxon>
        <taxon>Gunneridae</taxon>
        <taxon>Pentapetalae</taxon>
        <taxon>rosids</taxon>
        <taxon>fabids</taxon>
        <taxon>Fabales</taxon>
        <taxon>Fabaceae</taxon>
        <taxon>Papilionoideae</taxon>
        <taxon>50 kb inversion clade</taxon>
        <taxon>NPAAA clade</taxon>
        <taxon>Hologalegina</taxon>
        <taxon>IRL clade</taxon>
        <taxon>Trifolieae</taxon>
        <taxon>Trifolium</taxon>
    </lineage>
</organism>
<dbReference type="EMBL" id="LXQA011258755">
    <property type="protein sequence ID" value="MCI90951.1"/>
    <property type="molecule type" value="Genomic_DNA"/>
</dbReference>
<feature type="non-terminal residue" evidence="1">
    <location>
        <position position="18"/>
    </location>
</feature>
<evidence type="ECO:0000313" key="2">
    <source>
        <dbReference type="Proteomes" id="UP000265520"/>
    </source>
</evidence>
<keyword evidence="2" id="KW-1185">Reference proteome</keyword>
<evidence type="ECO:0000313" key="1">
    <source>
        <dbReference type="EMBL" id="MCI90951.1"/>
    </source>
</evidence>
<proteinExistence type="predicted"/>
<name>A0A392VVG8_9FABA</name>
<sequence length="18" mass="2223">MQRNERDTTRRGFLTRGK</sequence>
<accession>A0A392VVG8</accession>
<protein>
    <submittedName>
        <fullName evidence="1">Uncharacterized protein</fullName>
    </submittedName>
</protein>
<dbReference type="AlphaFoldDB" id="A0A392VVG8"/>
<dbReference type="Proteomes" id="UP000265520">
    <property type="component" value="Unassembled WGS sequence"/>
</dbReference>
<reference evidence="1 2" key="1">
    <citation type="journal article" date="2018" name="Front. Plant Sci.">
        <title>Red Clover (Trifolium pratense) and Zigzag Clover (T. medium) - A Picture of Genomic Similarities and Differences.</title>
        <authorList>
            <person name="Dluhosova J."/>
            <person name="Istvanek J."/>
            <person name="Nedelnik J."/>
            <person name="Repkova J."/>
        </authorList>
    </citation>
    <scope>NUCLEOTIDE SEQUENCE [LARGE SCALE GENOMIC DNA]</scope>
    <source>
        <strain evidence="2">cv. 10/8</strain>
        <tissue evidence="1">Leaf</tissue>
    </source>
</reference>